<evidence type="ECO:0000259" key="1">
    <source>
        <dbReference type="PROSITE" id="PS50943"/>
    </source>
</evidence>
<reference evidence="2 5" key="2">
    <citation type="submission" date="2023-02" db="EMBL/GenBank/DDBJ databases">
        <title>Antimicrobial susceptibility testing and tentative epidemiological cut-off values for Lactobacillaceae family species intended for ingestion.</title>
        <authorList>
            <person name="Noehr-Meldgaard K."/>
            <person name="Struve C."/>
            <person name="Ingmer H."/>
            <person name="Koza A."/>
            <person name="Al-Nakeeb K."/>
            <person name="Agersoe Y."/>
        </authorList>
    </citation>
    <scope>NUCLEOTIDE SEQUENCE [LARGE SCALE GENOMIC DNA]</scope>
    <source>
        <strain evidence="2 5">DSM 20193</strain>
    </source>
</reference>
<accession>A0A5B8T2S6</accession>
<dbReference type="InterPro" id="IPR010982">
    <property type="entry name" value="Lambda_DNA-bd_dom_sf"/>
</dbReference>
<evidence type="ECO:0000313" key="5">
    <source>
        <dbReference type="Proteomes" id="UP001529201"/>
    </source>
</evidence>
<dbReference type="Proteomes" id="UP000321296">
    <property type="component" value="Chromosome"/>
</dbReference>
<dbReference type="GO" id="GO:0003677">
    <property type="term" value="F:DNA binding"/>
    <property type="evidence" value="ECO:0007669"/>
    <property type="project" value="InterPro"/>
</dbReference>
<dbReference type="KEGG" id="lpse:FGL85_09475"/>
<dbReference type="Gene3D" id="1.10.260.40">
    <property type="entry name" value="lambda repressor-like DNA-binding domains"/>
    <property type="match status" value="1"/>
</dbReference>
<dbReference type="RefSeq" id="WP_010296304.1">
    <property type="nucleotide sequence ID" value="NZ_CP042383.1"/>
</dbReference>
<feature type="domain" description="HTH cro/C1-type" evidence="1">
    <location>
        <begin position="8"/>
        <end position="62"/>
    </location>
</feature>
<dbReference type="PROSITE" id="PS50943">
    <property type="entry name" value="HTH_CROC1"/>
    <property type="match status" value="1"/>
</dbReference>
<protein>
    <submittedName>
        <fullName evidence="3">Helix-turn-helix transcriptional regulator</fullName>
    </submittedName>
</protein>
<dbReference type="EMBL" id="JARGDN010000004">
    <property type="protein sequence ID" value="MDG9733366.1"/>
    <property type="molecule type" value="Genomic_DNA"/>
</dbReference>
<evidence type="ECO:0000313" key="2">
    <source>
        <dbReference type="EMBL" id="MDG9733366.1"/>
    </source>
</evidence>
<dbReference type="Proteomes" id="UP001529201">
    <property type="component" value="Unassembled WGS sequence"/>
</dbReference>
<dbReference type="EMBL" id="CP042383">
    <property type="protein sequence ID" value="QEA42714.1"/>
    <property type="molecule type" value="Genomic_DNA"/>
</dbReference>
<dbReference type="SUPFAM" id="SSF47413">
    <property type="entry name" value="lambda repressor-like DNA-binding domains"/>
    <property type="match status" value="1"/>
</dbReference>
<dbReference type="GeneID" id="64345087"/>
<gene>
    <name evidence="3" type="ORF">FGL85_09475</name>
    <name evidence="2" type="ORF">P1N92_04435</name>
</gene>
<sequence>MSNLGPAMKYYLSQRNISIKQVVDETKLSKSSLYDFFNGKHELGATSFVCLIKHLNIDIDNVIDEYHDAADNSQRNINTEYNTIKHFGTDKLTDYLCDLGIHQTAVVLADFIVQAQYEGELPDKIDIIQDVSRELVFDKLDYYTADEMNLFINLISISQNFNYIYGVYLDCERLFSRRDFNAMYRNKSESIQQLLMIRFNMIALCMKHDAKDLAEKIIHLTQQLKDVVDDMYSVLLLRLTEVVALIITQEDAQAEALYNNIFSAMSYFLPATGQYRFEMLFLDSFEAFKQSFDCGRDECQNYF</sequence>
<name>A0A5B8T2S6_LEUPS</name>
<keyword evidence="5" id="KW-1185">Reference proteome</keyword>
<dbReference type="AlphaFoldDB" id="A0A5B8T2S6"/>
<organism evidence="3 4">
    <name type="scientific">Leuconostoc pseudomesenteroides</name>
    <dbReference type="NCBI Taxonomy" id="33968"/>
    <lineage>
        <taxon>Bacteria</taxon>
        <taxon>Bacillati</taxon>
        <taxon>Bacillota</taxon>
        <taxon>Bacilli</taxon>
        <taxon>Lactobacillales</taxon>
        <taxon>Lactobacillaceae</taxon>
        <taxon>Leuconostoc</taxon>
    </lineage>
</organism>
<evidence type="ECO:0000313" key="3">
    <source>
        <dbReference type="EMBL" id="QEA42714.1"/>
    </source>
</evidence>
<evidence type="ECO:0000313" key="4">
    <source>
        <dbReference type="Proteomes" id="UP000321296"/>
    </source>
</evidence>
<proteinExistence type="predicted"/>
<reference evidence="3 4" key="1">
    <citation type="submission" date="2019-06" db="EMBL/GenBank/DDBJ databases">
        <title>Genome analyses of bacteria isolated from kimchi.</title>
        <authorList>
            <person name="Lee S."/>
            <person name="Ahn S."/>
            <person name="Roh S."/>
        </authorList>
    </citation>
    <scope>NUCLEOTIDE SEQUENCE [LARGE SCALE GENOMIC DNA]</scope>
    <source>
        <strain evidence="3 4">CBA3630</strain>
    </source>
</reference>
<dbReference type="InterPro" id="IPR001387">
    <property type="entry name" value="Cro/C1-type_HTH"/>
</dbReference>